<keyword evidence="7" id="KW-1185">Reference proteome</keyword>
<evidence type="ECO:0000313" key="7">
    <source>
        <dbReference type="Proteomes" id="UP000321039"/>
    </source>
</evidence>
<dbReference type="EMBL" id="VRZA01000002">
    <property type="protein sequence ID" value="TXS95842.1"/>
    <property type="molecule type" value="Genomic_DNA"/>
</dbReference>
<feature type="transmembrane region" description="Helical" evidence="4">
    <location>
        <begin position="394"/>
        <end position="413"/>
    </location>
</feature>
<keyword evidence="1 4" id="KW-0812">Transmembrane</keyword>
<feature type="domain" description="Major facilitator superfamily (MFS) profile" evidence="5">
    <location>
        <begin position="20"/>
        <end position="418"/>
    </location>
</feature>
<name>A0A5C9A758_9GAMM</name>
<evidence type="ECO:0000256" key="4">
    <source>
        <dbReference type="SAM" id="Phobius"/>
    </source>
</evidence>
<dbReference type="PANTHER" id="PTHR11360">
    <property type="entry name" value="MONOCARBOXYLATE TRANSPORTER"/>
    <property type="match status" value="1"/>
</dbReference>
<dbReference type="Proteomes" id="UP000321039">
    <property type="component" value="Unassembled WGS sequence"/>
</dbReference>
<feature type="transmembrane region" description="Helical" evidence="4">
    <location>
        <begin position="148"/>
        <end position="167"/>
    </location>
</feature>
<keyword evidence="3 4" id="KW-0472">Membrane</keyword>
<keyword evidence="2 4" id="KW-1133">Transmembrane helix</keyword>
<accession>A0A5C9A758</accession>
<evidence type="ECO:0000259" key="5">
    <source>
        <dbReference type="PROSITE" id="PS50850"/>
    </source>
</evidence>
<evidence type="ECO:0000313" key="6">
    <source>
        <dbReference type="EMBL" id="TXS95842.1"/>
    </source>
</evidence>
<dbReference type="GO" id="GO:0022857">
    <property type="term" value="F:transmembrane transporter activity"/>
    <property type="evidence" value="ECO:0007669"/>
    <property type="project" value="InterPro"/>
</dbReference>
<evidence type="ECO:0000256" key="3">
    <source>
        <dbReference type="ARBA" id="ARBA00023136"/>
    </source>
</evidence>
<feature type="transmembrane region" description="Helical" evidence="4">
    <location>
        <begin position="21"/>
        <end position="44"/>
    </location>
</feature>
<feature type="transmembrane region" description="Helical" evidence="4">
    <location>
        <begin position="277"/>
        <end position="297"/>
    </location>
</feature>
<dbReference type="InterPro" id="IPR036259">
    <property type="entry name" value="MFS_trans_sf"/>
</dbReference>
<feature type="transmembrane region" description="Helical" evidence="4">
    <location>
        <begin position="179"/>
        <end position="199"/>
    </location>
</feature>
<feature type="transmembrane region" description="Helical" evidence="4">
    <location>
        <begin position="364"/>
        <end position="382"/>
    </location>
</feature>
<feature type="transmembrane region" description="Helical" evidence="4">
    <location>
        <begin position="304"/>
        <end position="322"/>
    </location>
</feature>
<feature type="transmembrane region" description="Helical" evidence="4">
    <location>
        <begin position="328"/>
        <end position="352"/>
    </location>
</feature>
<gene>
    <name evidence="6" type="ORF">FV139_08260</name>
</gene>
<protein>
    <submittedName>
        <fullName evidence="6">MFS transporter</fullName>
    </submittedName>
</protein>
<feature type="transmembrane region" description="Helical" evidence="4">
    <location>
        <begin position="88"/>
        <end position="105"/>
    </location>
</feature>
<feature type="transmembrane region" description="Helical" evidence="4">
    <location>
        <begin position="240"/>
        <end position="265"/>
    </location>
</feature>
<dbReference type="InterPro" id="IPR050327">
    <property type="entry name" value="Proton-linked_MCT"/>
</dbReference>
<dbReference type="SUPFAM" id="SSF103473">
    <property type="entry name" value="MFS general substrate transporter"/>
    <property type="match status" value="1"/>
</dbReference>
<dbReference type="RefSeq" id="WP_148067907.1">
    <property type="nucleotide sequence ID" value="NZ_VRZA01000002.1"/>
</dbReference>
<dbReference type="PANTHER" id="PTHR11360:SF290">
    <property type="entry name" value="MONOCARBOXYLATE MFS PERMEASE"/>
    <property type="match status" value="1"/>
</dbReference>
<reference evidence="6 7" key="1">
    <citation type="submission" date="2019-08" db="EMBL/GenBank/DDBJ databases">
        <title>Parahaliea maris sp. nov., isolated from the surface seawater.</title>
        <authorList>
            <person name="Liu Y."/>
        </authorList>
    </citation>
    <scope>NUCLEOTIDE SEQUENCE [LARGE SCALE GENOMIC DNA]</scope>
    <source>
        <strain evidence="6 7">HSLHS9</strain>
    </source>
</reference>
<proteinExistence type="predicted"/>
<dbReference type="Gene3D" id="1.20.1250.20">
    <property type="entry name" value="MFS general substrate transporter like domains"/>
    <property type="match status" value="2"/>
</dbReference>
<dbReference type="AlphaFoldDB" id="A0A5C9A758"/>
<dbReference type="InterPro" id="IPR011701">
    <property type="entry name" value="MFS"/>
</dbReference>
<dbReference type="PROSITE" id="PS50850">
    <property type="entry name" value="MFS"/>
    <property type="match status" value="1"/>
</dbReference>
<comment type="caution">
    <text evidence="6">The sequence shown here is derived from an EMBL/GenBank/DDBJ whole genome shotgun (WGS) entry which is preliminary data.</text>
</comment>
<evidence type="ECO:0000256" key="1">
    <source>
        <dbReference type="ARBA" id="ARBA00022692"/>
    </source>
</evidence>
<organism evidence="6 7">
    <name type="scientific">Parahaliea maris</name>
    <dbReference type="NCBI Taxonomy" id="2716870"/>
    <lineage>
        <taxon>Bacteria</taxon>
        <taxon>Pseudomonadati</taxon>
        <taxon>Pseudomonadota</taxon>
        <taxon>Gammaproteobacteria</taxon>
        <taxon>Cellvibrionales</taxon>
        <taxon>Halieaceae</taxon>
        <taxon>Parahaliea</taxon>
    </lineage>
</organism>
<evidence type="ECO:0000256" key="2">
    <source>
        <dbReference type="ARBA" id="ARBA00022989"/>
    </source>
</evidence>
<dbReference type="InterPro" id="IPR020846">
    <property type="entry name" value="MFS_dom"/>
</dbReference>
<dbReference type="Pfam" id="PF07690">
    <property type="entry name" value="MFS_1"/>
    <property type="match status" value="1"/>
</dbReference>
<feature type="transmembrane region" description="Helical" evidence="4">
    <location>
        <begin position="111"/>
        <end position="136"/>
    </location>
</feature>
<feature type="transmembrane region" description="Helical" evidence="4">
    <location>
        <begin position="56"/>
        <end position="76"/>
    </location>
</feature>
<sequence>MHYQARTGWLQVPAVFRGWGIVASLFVSEMFAVGCTAYAFGLYVVPASEELGLSRASANSGLILLMVGMGVASPILGKLLDRFPARNVIVIGAMMLGAGFAVIALSETLWLLAVSLFLLAGPGAAAIGPLTASTVISRWFTLHRGKALGVGAAGTSLGGAMLVPLIALSLDYLTWRETLLLQGGVITLLVSFIAWRTVVSRPQDIGLHPDGADAPARVDHCAQADMKRWSPRELLRSRDFWCLSVAVSITFGVSQAILVSLVPYASDMDISPQKASFLVSVSAFSSIIGKLAVGALSDHMNKKILMFVIISFVFIKLGALYVQPDYMVLLMVLVVSGIALGGELPVWAALVAERFGAASYGTTMGLMTLINTVVNIAALRFIGDVYDRTGGYDLAFQVFALTIVVALVATACMTKVRKA</sequence>